<gene>
    <name evidence="2" type="ORF">B7463_g306</name>
</gene>
<dbReference type="InterPro" id="IPR051540">
    <property type="entry name" value="S-2-haloacid_dehalogenase"/>
</dbReference>
<dbReference type="InterPro" id="IPR023214">
    <property type="entry name" value="HAD_sf"/>
</dbReference>
<evidence type="ECO:0000313" key="2">
    <source>
        <dbReference type="EMBL" id="RFU35966.1"/>
    </source>
</evidence>
<dbReference type="AlphaFoldDB" id="A0A3E2HRJ1"/>
<dbReference type="PANTHER" id="PTHR43316">
    <property type="entry name" value="HYDROLASE, HALOACID DELAHOGENASE-RELATED"/>
    <property type="match status" value="1"/>
</dbReference>
<sequence>MVNQGKIKLDDPASLTDFKMLSFDVYSTLVDEKGGMFSGLQTLLKRLPEPNPYIDDRKYTLAAFQKFESHLQVTQPNLQYKELLPLAYSAFASSLDLPQPSEEEARHFGTLAGEWPAFPDTVSALQILKKHYKLVLLSNIDIESISRTIFGPLEGFEFDAVYTAQEIGSYKPSLNNFHFLLGKAKKDLGIEKAQILHTAQSLTADHVPAKTMEMTSVWIDRDNEEDVLEKLRDKVDFTWRFETLGEMAAAVEEAFRE</sequence>
<dbReference type="PANTHER" id="PTHR43316:SF9">
    <property type="entry name" value="ACID DEHALOGENASE, PUTATIVE (AFU_ORTHOLOGUE AFUA_6G14460)-RELATED"/>
    <property type="match status" value="1"/>
</dbReference>
<dbReference type="EMBL" id="NCSJ02000003">
    <property type="protein sequence ID" value="RFU35966.1"/>
    <property type="molecule type" value="Genomic_DNA"/>
</dbReference>
<accession>A0A3E2HRJ1</accession>
<evidence type="ECO:0000313" key="3">
    <source>
        <dbReference type="Proteomes" id="UP000258309"/>
    </source>
</evidence>
<dbReference type="Gene3D" id="1.10.150.750">
    <property type="match status" value="1"/>
</dbReference>
<feature type="non-terminal residue" evidence="2">
    <location>
        <position position="257"/>
    </location>
</feature>
<dbReference type="Pfam" id="PF00702">
    <property type="entry name" value="Hydrolase"/>
    <property type="match status" value="1"/>
</dbReference>
<dbReference type="GO" id="GO:0016787">
    <property type="term" value="F:hydrolase activity"/>
    <property type="evidence" value="ECO:0007669"/>
    <property type="project" value="UniProtKB-KW"/>
</dbReference>
<organism evidence="2 3">
    <name type="scientific">Scytalidium lignicola</name>
    <name type="common">Hyphomycete</name>
    <dbReference type="NCBI Taxonomy" id="5539"/>
    <lineage>
        <taxon>Eukaryota</taxon>
        <taxon>Fungi</taxon>
        <taxon>Dikarya</taxon>
        <taxon>Ascomycota</taxon>
        <taxon>Pezizomycotina</taxon>
        <taxon>Leotiomycetes</taxon>
        <taxon>Leotiomycetes incertae sedis</taxon>
        <taxon>Scytalidium</taxon>
    </lineage>
</organism>
<reference evidence="2 3" key="1">
    <citation type="submission" date="2018-05" db="EMBL/GenBank/DDBJ databases">
        <title>Draft genome sequence of Scytalidium lignicola DSM 105466, a ubiquitous saprotrophic fungus.</title>
        <authorList>
            <person name="Buettner E."/>
            <person name="Gebauer A.M."/>
            <person name="Hofrichter M."/>
            <person name="Liers C."/>
            <person name="Kellner H."/>
        </authorList>
    </citation>
    <scope>NUCLEOTIDE SEQUENCE [LARGE SCALE GENOMIC DNA]</scope>
    <source>
        <strain evidence="2 3">DSM 105466</strain>
    </source>
</reference>
<comment type="caution">
    <text evidence="2">The sequence shown here is derived from an EMBL/GenBank/DDBJ whole genome shotgun (WGS) entry which is preliminary data.</text>
</comment>
<proteinExistence type="predicted"/>
<dbReference type="InterPro" id="IPR036412">
    <property type="entry name" value="HAD-like_sf"/>
</dbReference>
<dbReference type="OMA" id="TCWIERR"/>
<feature type="non-terminal residue" evidence="2">
    <location>
        <position position="1"/>
    </location>
</feature>
<evidence type="ECO:0008006" key="4">
    <source>
        <dbReference type="Google" id="ProtNLM"/>
    </source>
</evidence>
<keyword evidence="3" id="KW-1185">Reference proteome</keyword>
<dbReference type="Gene3D" id="3.40.50.1000">
    <property type="entry name" value="HAD superfamily/HAD-like"/>
    <property type="match status" value="1"/>
</dbReference>
<keyword evidence="1" id="KW-0378">Hydrolase</keyword>
<name>A0A3E2HRJ1_SCYLI</name>
<protein>
    <recommendedName>
        <fullName evidence="4">Haloacid dehalogenase</fullName>
    </recommendedName>
</protein>
<dbReference type="Proteomes" id="UP000258309">
    <property type="component" value="Unassembled WGS sequence"/>
</dbReference>
<dbReference type="OrthoDB" id="444127at2759"/>
<dbReference type="SUPFAM" id="SSF56784">
    <property type="entry name" value="HAD-like"/>
    <property type="match status" value="1"/>
</dbReference>
<evidence type="ECO:0000256" key="1">
    <source>
        <dbReference type="ARBA" id="ARBA00022801"/>
    </source>
</evidence>